<dbReference type="Gene3D" id="3.90.960.10">
    <property type="entry name" value="YbaK/aminoacyl-tRNA synthetase-associated domain"/>
    <property type="match status" value="1"/>
</dbReference>
<keyword evidence="3 4" id="KW-0456">Lyase</keyword>
<keyword evidence="2 4" id="KW-0648">Protein biosynthesis</keyword>
<dbReference type="Pfam" id="PF04073">
    <property type="entry name" value="tRNA_edit"/>
    <property type="match status" value="1"/>
</dbReference>
<comment type="caution">
    <text evidence="6">The sequence shown here is derived from an EMBL/GenBank/DDBJ whole genome shotgun (WGS) entry which is preliminary data.</text>
</comment>
<dbReference type="PIRSF" id="PIRSF006181">
    <property type="entry name" value="EbsC_YbaK"/>
    <property type="match status" value="1"/>
</dbReference>
<dbReference type="Proteomes" id="UP000233293">
    <property type="component" value="Unassembled WGS sequence"/>
</dbReference>
<keyword evidence="7" id="KW-1185">Reference proteome</keyword>
<dbReference type="GO" id="GO:0002161">
    <property type="term" value="F:aminoacyl-tRNA deacylase activity"/>
    <property type="evidence" value="ECO:0007669"/>
    <property type="project" value="InterPro"/>
</dbReference>
<dbReference type="InterPro" id="IPR004369">
    <property type="entry name" value="Prolyl-tRNA_editing_YbaK/EbsC"/>
</dbReference>
<evidence type="ECO:0000256" key="4">
    <source>
        <dbReference type="PIRNR" id="PIRNR006181"/>
    </source>
</evidence>
<dbReference type="EMBL" id="PIUM01000013">
    <property type="protein sequence ID" value="PKU24179.1"/>
    <property type="molecule type" value="Genomic_DNA"/>
</dbReference>
<sequence>MAKGTRATLAVEKAKKPFEILEYHYDPDAPSIGLQAAEALGLSPAMVFKTLMVTAGDEICIALLPSDRELNLKALAAIAGKKSAAMLRPADAERISGYHIGGISPLGQKKRLRCFIDDSAQNLPFMIVNGGQRGLQIKIAPQHLQAILDARTADLASKD</sequence>
<organism evidence="6 7">
    <name type="scientific">Telmatospirillum siberiense</name>
    <dbReference type="NCBI Taxonomy" id="382514"/>
    <lineage>
        <taxon>Bacteria</taxon>
        <taxon>Pseudomonadati</taxon>
        <taxon>Pseudomonadota</taxon>
        <taxon>Alphaproteobacteria</taxon>
        <taxon>Rhodospirillales</taxon>
        <taxon>Rhodospirillaceae</taxon>
        <taxon>Telmatospirillum</taxon>
    </lineage>
</organism>
<dbReference type="InterPro" id="IPR036754">
    <property type="entry name" value="YbaK/aa-tRNA-synt-asso_dom_sf"/>
</dbReference>
<dbReference type="PANTHER" id="PTHR30411">
    <property type="entry name" value="CYTOPLASMIC PROTEIN"/>
    <property type="match status" value="1"/>
</dbReference>
<dbReference type="GO" id="GO:0006412">
    <property type="term" value="P:translation"/>
    <property type="evidence" value="ECO:0007669"/>
    <property type="project" value="UniProtKB-KW"/>
</dbReference>
<dbReference type="RefSeq" id="WP_101250974.1">
    <property type="nucleotide sequence ID" value="NZ_PIUM01000013.1"/>
</dbReference>
<dbReference type="InterPro" id="IPR007214">
    <property type="entry name" value="YbaK/aa-tRNA-synth-assoc-dom"/>
</dbReference>
<dbReference type="EC" id="4.2.-.-" evidence="4"/>
<reference evidence="7" key="1">
    <citation type="submission" date="2017-12" db="EMBL/GenBank/DDBJ databases">
        <title>Draft genome sequence of Telmatospirillum siberiense 26-4b1T, an acidotolerant peatland alphaproteobacterium potentially involved in sulfur cycling.</title>
        <authorList>
            <person name="Hausmann B."/>
            <person name="Pjevac P."/>
            <person name="Schreck K."/>
            <person name="Herbold C.W."/>
            <person name="Daims H."/>
            <person name="Wagner M."/>
            <person name="Pester M."/>
            <person name="Loy A."/>
        </authorList>
    </citation>
    <scope>NUCLEOTIDE SEQUENCE [LARGE SCALE GENOMIC DNA]</scope>
    <source>
        <strain evidence="7">26-4b1</strain>
    </source>
</reference>
<name>A0A2N3PUU5_9PROT</name>
<dbReference type="NCBIfam" id="TIGR00011">
    <property type="entry name" value="YbaK_EbsC"/>
    <property type="match status" value="1"/>
</dbReference>
<dbReference type="OrthoDB" id="9809296at2"/>
<feature type="domain" description="YbaK/aminoacyl-tRNA synthetase-associated" evidence="5">
    <location>
        <begin position="31"/>
        <end position="146"/>
    </location>
</feature>
<evidence type="ECO:0000256" key="3">
    <source>
        <dbReference type="ARBA" id="ARBA00023239"/>
    </source>
</evidence>
<gene>
    <name evidence="6" type="ORF">CWS72_12650</name>
</gene>
<proteinExistence type="inferred from homology"/>
<evidence type="ECO:0000313" key="6">
    <source>
        <dbReference type="EMBL" id="PKU24179.1"/>
    </source>
</evidence>
<dbReference type="GO" id="GO:0016829">
    <property type="term" value="F:lyase activity"/>
    <property type="evidence" value="ECO:0007669"/>
    <property type="project" value="UniProtKB-KW"/>
</dbReference>
<evidence type="ECO:0000313" key="7">
    <source>
        <dbReference type="Proteomes" id="UP000233293"/>
    </source>
</evidence>
<evidence type="ECO:0000259" key="5">
    <source>
        <dbReference type="Pfam" id="PF04073"/>
    </source>
</evidence>
<evidence type="ECO:0000256" key="2">
    <source>
        <dbReference type="ARBA" id="ARBA00022917"/>
    </source>
</evidence>
<dbReference type="PANTHER" id="PTHR30411:SF0">
    <property type="entry name" value="CYS-TRNA(PRO)_CYS-TRNA(CYS) DEACYLASE YBAK"/>
    <property type="match status" value="1"/>
</dbReference>
<dbReference type="CDD" id="cd00002">
    <property type="entry name" value="YbaK_deacylase"/>
    <property type="match status" value="1"/>
</dbReference>
<protein>
    <recommendedName>
        <fullName evidence="4">Cys-tRNA(Pro)/Cys-tRNA(Cys) deacylase</fullName>
        <ecNumber evidence="4">4.2.-.-</ecNumber>
    </recommendedName>
</protein>
<dbReference type="AlphaFoldDB" id="A0A2N3PUU5"/>
<accession>A0A2N3PUU5</accession>
<comment type="similarity">
    <text evidence="1 4">Belongs to the prolyl-tRNA editing family. YbaK/EbsC subfamily.</text>
</comment>
<dbReference type="SUPFAM" id="SSF55826">
    <property type="entry name" value="YbaK/ProRS associated domain"/>
    <property type="match status" value="1"/>
</dbReference>
<evidence type="ECO:0000256" key="1">
    <source>
        <dbReference type="ARBA" id="ARBA00009798"/>
    </source>
</evidence>